<keyword evidence="2" id="KW-1185">Reference proteome</keyword>
<dbReference type="Proteomes" id="UP000076400">
    <property type="component" value="Unassembled WGS sequence"/>
</dbReference>
<dbReference type="STRING" id="580166.AUP43_09030"/>
<reference evidence="1 2" key="1">
    <citation type="submission" date="2015-12" db="EMBL/GenBank/DDBJ databases">
        <title>Genome sequence of Oceanibaculum pacificum MCCC 1A02656.</title>
        <authorList>
            <person name="Lu L."/>
            <person name="Lai Q."/>
            <person name="Shao Z."/>
            <person name="Qian P."/>
        </authorList>
    </citation>
    <scope>NUCLEOTIDE SEQUENCE [LARGE SCALE GENOMIC DNA]</scope>
    <source>
        <strain evidence="1 2">MCCC 1A02656</strain>
    </source>
</reference>
<sequence length="114" mass="13090">MYGYNAYQKVTHVTQTPRTAEHRLLGNVTAALMAADRTPDDKKKLIDALLWNKKVWDNFVIEVRDNDNQLPDQLRDSLIGIGIWVTQETYRVMDSVSDVKSLIEVNTIIMEGLR</sequence>
<proteinExistence type="predicted"/>
<protein>
    <recommendedName>
        <fullName evidence="3">Flagellar biosynthesis regulator FlhF</fullName>
    </recommendedName>
</protein>
<name>A0A154W3H9_9PROT</name>
<evidence type="ECO:0000313" key="1">
    <source>
        <dbReference type="EMBL" id="KZD08142.1"/>
    </source>
</evidence>
<dbReference type="NCBIfam" id="NF009435">
    <property type="entry name" value="PRK12794.1"/>
    <property type="match status" value="1"/>
</dbReference>
<comment type="caution">
    <text evidence="1">The sequence shown here is derived from an EMBL/GenBank/DDBJ whole genome shotgun (WGS) entry which is preliminary data.</text>
</comment>
<dbReference type="Pfam" id="PF07309">
    <property type="entry name" value="FlaF"/>
    <property type="match status" value="1"/>
</dbReference>
<gene>
    <name evidence="1" type="ORF">AUP43_09030</name>
</gene>
<evidence type="ECO:0000313" key="2">
    <source>
        <dbReference type="Proteomes" id="UP000076400"/>
    </source>
</evidence>
<dbReference type="GO" id="GO:0044781">
    <property type="term" value="P:bacterial-type flagellum organization"/>
    <property type="evidence" value="ECO:0007669"/>
    <property type="project" value="InterPro"/>
</dbReference>
<evidence type="ECO:0008006" key="3">
    <source>
        <dbReference type="Google" id="ProtNLM"/>
    </source>
</evidence>
<organism evidence="1 2">
    <name type="scientific">Oceanibaculum pacificum</name>
    <dbReference type="NCBI Taxonomy" id="580166"/>
    <lineage>
        <taxon>Bacteria</taxon>
        <taxon>Pseudomonadati</taxon>
        <taxon>Pseudomonadota</taxon>
        <taxon>Alphaproteobacteria</taxon>
        <taxon>Rhodospirillales</taxon>
        <taxon>Oceanibaculaceae</taxon>
        <taxon>Oceanibaculum</taxon>
    </lineage>
</organism>
<dbReference type="RefSeq" id="WP_067556184.1">
    <property type="nucleotide sequence ID" value="NZ_LPXN01000108.1"/>
</dbReference>
<accession>A0A154W3H9</accession>
<dbReference type="InterPro" id="IPR010845">
    <property type="entry name" value="FlaF"/>
</dbReference>
<dbReference type="AlphaFoldDB" id="A0A154W3H9"/>
<dbReference type="EMBL" id="LPXN01000108">
    <property type="protein sequence ID" value="KZD08142.1"/>
    <property type="molecule type" value="Genomic_DNA"/>
</dbReference>
<dbReference type="OrthoDB" id="9808944at2"/>